<dbReference type="PROSITE" id="PS00924">
    <property type="entry name" value="ASP_GLU_RACEMASE_2"/>
    <property type="match status" value="1"/>
</dbReference>
<dbReference type="GO" id="GO:0008360">
    <property type="term" value="P:regulation of cell shape"/>
    <property type="evidence" value="ECO:0007669"/>
    <property type="project" value="UniProtKB-KW"/>
</dbReference>
<keyword evidence="7" id="KW-0961">Cell wall biogenesis/degradation</keyword>
<accession>A0A4P9Z8F1</accession>
<dbReference type="GO" id="GO:0071555">
    <property type="term" value="P:cell wall organization"/>
    <property type="evidence" value="ECO:0007669"/>
    <property type="project" value="UniProtKB-KW"/>
</dbReference>
<gene>
    <name evidence="9" type="ORF">SYNPS1DRAFT_20409</name>
</gene>
<dbReference type="InterPro" id="IPR001920">
    <property type="entry name" value="Asp/Glu_race"/>
</dbReference>
<dbReference type="PROSITE" id="PS00923">
    <property type="entry name" value="ASP_GLU_RACEMASE_1"/>
    <property type="match status" value="1"/>
</dbReference>
<dbReference type="GO" id="GO:0008881">
    <property type="term" value="F:glutamate racemase activity"/>
    <property type="evidence" value="ECO:0007669"/>
    <property type="project" value="UniProtKB-EC"/>
</dbReference>
<evidence type="ECO:0000256" key="5">
    <source>
        <dbReference type="ARBA" id="ARBA00023125"/>
    </source>
</evidence>
<dbReference type="Pfam" id="PF00440">
    <property type="entry name" value="TetR_N"/>
    <property type="match status" value="1"/>
</dbReference>
<evidence type="ECO:0000256" key="3">
    <source>
        <dbReference type="ARBA" id="ARBA00022960"/>
    </source>
</evidence>
<evidence type="ECO:0000313" key="9">
    <source>
        <dbReference type="EMBL" id="RKP28231.1"/>
    </source>
</evidence>
<evidence type="ECO:0000259" key="8">
    <source>
        <dbReference type="PROSITE" id="PS50977"/>
    </source>
</evidence>
<dbReference type="SUPFAM" id="SSF53681">
    <property type="entry name" value="Aspartate/glutamate racemase"/>
    <property type="match status" value="2"/>
</dbReference>
<organism evidence="9 10">
    <name type="scientific">Syncephalis pseudoplumigaleata</name>
    <dbReference type="NCBI Taxonomy" id="1712513"/>
    <lineage>
        <taxon>Eukaryota</taxon>
        <taxon>Fungi</taxon>
        <taxon>Fungi incertae sedis</taxon>
        <taxon>Zoopagomycota</taxon>
        <taxon>Zoopagomycotina</taxon>
        <taxon>Zoopagomycetes</taxon>
        <taxon>Zoopagales</taxon>
        <taxon>Piptocephalidaceae</taxon>
        <taxon>Syncephalis</taxon>
    </lineage>
</organism>
<sequence length="400" mass="43137">MSVAADLFYREGIRATGVDRIVEVSGVSKTSLYRVFQSKDELIAAYAEAHDQRFWDKWNKAAEAHQDSPLDQINAALDDVAESIARPAYRGCPMINLAVEIPDETHPARIMASANKMRLKTELERLAAQLSVANPGWIAEQIMLLVNGAYASGSIDPRSIVKLRPGARYTYVADDAYFPYGQHTEDEIVARVVPLVGDLIAEHTPDLVVIACNTASTLVMTHLREAYTVPFVGTVPAIKPACASSRTKRVSVLGTKGTVKREYTKKLIADFAQGCDVTLVGAENLASLAEAALRGERVSDDAIAAEIAPCFLNGDARTDTVVLACTHYPLLIDQMLALAPWGVDWIDPAPAIARRVGDLLGPANGNGEGPEARFLFTSGQAPSPVLARALEPFIRASVAN</sequence>
<keyword evidence="6" id="KW-0413">Isomerase</keyword>
<dbReference type="EMBL" id="KZ989110">
    <property type="protein sequence ID" value="RKP28231.1"/>
    <property type="molecule type" value="Genomic_DNA"/>
</dbReference>
<evidence type="ECO:0000256" key="2">
    <source>
        <dbReference type="ARBA" id="ARBA00013090"/>
    </source>
</evidence>
<dbReference type="Gene3D" id="1.10.357.10">
    <property type="entry name" value="Tetracycline Repressor, domain 2"/>
    <property type="match status" value="1"/>
</dbReference>
<comment type="catalytic activity">
    <reaction evidence="1">
        <text>L-glutamate = D-glutamate</text>
        <dbReference type="Rhea" id="RHEA:12813"/>
        <dbReference type="ChEBI" id="CHEBI:29985"/>
        <dbReference type="ChEBI" id="CHEBI:29986"/>
        <dbReference type="EC" id="5.1.1.3"/>
    </reaction>
</comment>
<evidence type="ECO:0000256" key="1">
    <source>
        <dbReference type="ARBA" id="ARBA00001602"/>
    </source>
</evidence>
<dbReference type="Pfam" id="PF01177">
    <property type="entry name" value="Asp_Glu_race"/>
    <property type="match status" value="1"/>
</dbReference>
<evidence type="ECO:0000256" key="7">
    <source>
        <dbReference type="ARBA" id="ARBA00023316"/>
    </source>
</evidence>
<keyword evidence="4" id="KW-0573">Peptidoglycan synthesis</keyword>
<dbReference type="InterPro" id="IPR004391">
    <property type="entry name" value="Glu_race"/>
</dbReference>
<evidence type="ECO:0000313" key="10">
    <source>
        <dbReference type="Proteomes" id="UP000278143"/>
    </source>
</evidence>
<dbReference type="SUPFAM" id="SSF46689">
    <property type="entry name" value="Homeodomain-like"/>
    <property type="match status" value="1"/>
</dbReference>
<keyword evidence="10" id="KW-1185">Reference proteome</keyword>
<proteinExistence type="inferred from homology"/>
<name>A0A4P9Z8F1_9FUNG</name>
<dbReference type="SUPFAM" id="SSF48498">
    <property type="entry name" value="Tetracyclin repressor-like, C-terminal domain"/>
    <property type="match status" value="1"/>
</dbReference>
<dbReference type="InterPro" id="IPR015942">
    <property type="entry name" value="Asp/Glu/hydantoin_racemase"/>
</dbReference>
<dbReference type="OrthoDB" id="408517at2759"/>
<dbReference type="InterPro" id="IPR001647">
    <property type="entry name" value="HTH_TetR"/>
</dbReference>
<dbReference type="InterPro" id="IPR033134">
    <property type="entry name" value="Asp/Glu_racemase_AS_2"/>
</dbReference>
<dbReference type="InterPro" id="IPR018187">
    <property type="entry name" value="Asp/Glu_racemase_AS_1"/>
</dbReference>
<dbReference type="Gene3D" id="3.40.50.1860">
    <property type="match status" value="2"/>
</dbReference>
<feature type="domain" description="HTH tetR-type" evidence="8">
    <location>
        <begin position="1"/>
        <end position="54"/>
    </location>
</feature>
<dbReference type="AlphaFoldDB" id="A0A4P9Z8F1"/>
<dbReference type="HAMAP" id="MF_00258">
    <property type="entry name" value="Glu_racemase"/>
    <property type="match status" value="1"/>
</dbReference>
<dbReference type="NCBIfam" id="TIGR00067">
    <property type="entry name" value="glut_race"/>
    <property type="match status" value="1"/>
</dbReference>
<keyword evidence="3" id="KW-0133">Cell shape</keyword>
<dbReference type="InterPro" id="IPR009057">
    <property type="entry name" value="Homeodomain-like_sf"/>
</dbReference>
<evidence type="ECO:0000256" key="6">
    <source>
        <dbReference type="ARBA" id="ARBA00023235"/>
    </source>
</evidence>
<dbReference type="EC" id="5.1.1.3" evidence="2"/>
<dbReference type="GO" id="GO:0003677">
    <property type="term" value="F:DNA binding"/>
    <property type="evidence" value="ECO:0007669"/>
    <property type="project" value="UniProtKB-KW"/>
</dbReference>
<dbReference type="PROSITE" id="PS50977">
    <property type="entry name" value="HTH_TETR_2"/>
    <property type="match status" value="1"/>
</dbReference>
<protein>
    <recommendedName>
        <fullName evidence="2">glutamate racemase</fullName>
        <ecNumber evidence="2">5.1.1.3</ecNumber>
    </recommendedName>
</protein>
<keyword evidence="5" id="KW-0238">DNA-binding</keyword>
<dbReference type="InterPro" id="IPR036271">
    <property type="entry name" value="Tet_transcr_reg_TetR-rel_C_sf"/>
</dbReference>
<reference evidence="10" key="1">
    <citation type="journal article" date="2018" name="Nat. Microbiol.">
        <title>Leveraging single-cell genomics to expand the fungal tree of life.</title>
        <authorList>
            <person name="Ahrendt S.R."/>
            <person name="Quandt C.A."/>
            <person name="Ciobanu D."/>
            <person name="Clum A."/>
            <person name="Salamov A."/>
            <person name="Andreopoulos B."/>
            <person name="Cheng J.F."/>
            <person name="Woyke T."/>
            <person name="Pelin A."/>
            <person name="Henrissat B."/>
            <person name="Reynolds N.K."/>
            <person name="Benny G.L."/>
            <person name="Smith M.E."/>
            <person name="James T.Y."/>
            <person name="Grigoriev I.V."/>
        </authorList>
    </citation>
    <scope>NUCLEOTIDE SEQUENCE [LARGE SCALE GENOMIC DNA]</scope>
    <source>
        <strain evidence="10">Benny S71-1</strain>
    </source>
</reference>
<dbReference type="PANTHER" id="PTHR21198">
    <property type="entry name" value="GLUTAMATE RACEMASE"/>
    <property type="match status" value="1"/>
</dbReference>
<dbReference type="PANTHER" id="PTHR21198:SF2">
    <property type="entry name" value="GLUTAMATE RACEMASE"/>
    <property type="match status" value="1"/>
</dbReference>
<evidence type="ECO:0000256" key="4">
    <source>
        <dbReference type="ARBA" id="ARBA00022984"/>
    </source>
</evidence>
<dbReference type="Proteomes" id="UP000278143">
    <property type="component" value="Unassembled WGS sequence"/>
</dbReference>